<dbReference type="Proteomes" id="UP001328107">
    <property type="component" value="Unassembled WGS sequence"/>
</dbReference>
<organism evidence="1 2">
    <name type="scientific">Pristionchus mayeri</name>
    <dbReference type="NCBI Taxonomy" id="1317129"/>
    <lineage>
        <taxon>Eukaryota</taxon>
        <taxon>Metazoa</taxon>
        <taxon>Ecdysozoa</taxon>
        <taxon>Nematoda</taxon>
        <taxon>Chromadorea</taxon>
        <taxon>Rhabditida</taxon>
        <taxon>Rhabditina</taxon>
        <taxon>Diplogasteromorpha</taxon>
        <taxon>Diplogasteroidea</taxon>
        <taxon>Neodiplogasteridae</taxon>
        <taxon>Pristionchus</taxon>
    </lineage>
</organism>
<accession>A0AAN4Z7R5</accession>
<feature type="non-terminal residue" evidence="1">
    <location>
        <position position="143"/>
    </location>
</feature>
<evidence type="ECO:0000313" key="1">
    <source>
        <dbReference type="EMBL" id="GMR32892.1"/>
    </source>
</evidence>
<comment type="caution">
    <text evidence="1">The sequence shown here is derived from an EMBL/GenBank/DDBJ whole genome shotgun (WGS) entry which is preliminary data.</text>
</comment>
<name>A0AAN4Z7R5_9BILA</name>
<dbReference type="AlphaFoldDB" id="A0AAN4Z7R5"/>
<dbReference type="EMBL" id="BTRK01000001">
    <property type="protein sequence ID" value="GMR32892.1"/>
    <property type="molecule type" value="Genomic_DNA"/>
</dbReference>
<proteinExistence type="predicted"/>
<evidence type="ECO:0000313" key="2">
    <source>
        <dbReference type="Proteomes" id="UP001328107"/>
    </source>
</evidence>
<feature type="non-terminal residue" evidence="1">
    <location>
        <position position="1"/>
    </location>
</feature>
<keyword evidence="2" id="KW-1185">Reference proteome</keyword>
<reference evidence="2" key="1">
    <citation type="submission" date="2022-10" db="EMBL/GenBank/DDBJ databases">
        <title>Genome assembly of Pristionchus species.</title>
        <authorList>
            <person name="Yoshida K."/>
            <person name="Sommer R.J."/>
        </authorList>
    </citation>
    <scope>NUCLEOTIDE SEQUENCE [LARGE SCALE GENOMIC DNA]</scope>
    <source>
        <strain evidence="2">RS5460</strain>
    </source>
</reference>
<sequence>ASKRIAKIRAEFIVNVHRVMGAPFLEVVQPLLPLLCSLLDEWEGDPTMENLLEYYSAKMNKGDSSIENSGGETEVTDLELDEELEDDELTMENFIAIFQEMGSDDADRRCAAFSQYNELSGTIKKKYMAKMINNANSIDAPTI</sequence>
<protein>
    <submittedName>
        <fullName evidence="1">Uncharacterized protein</fullName>
    </submittedName>
</protein>
<gene>
    <name evidence="1" type="ORF">PMAYCL1PPCAC_03087</name>
</gene>